<dbReference type="AlphaFoldDB" id="A0A011MJ73"/>
<dbReference type="Proteomes" id="UP000054123">
    <property type="component" value="Unassembled WGS sequence"/>
</dbReference>
<evidence type="ECO:0000313" key="1">
    <source>
        <dbReference type="EMBL" id="EXI62521.1"/>
    </source>
</evidence>
<gene>
    <name evidence="1" type="ORF">AK33_04610</name>
</gene>
<sequence>MRETLTEQEKAFRINAVQAAIDNNRLEGLSIDNETMDLFNAWVENKISFNEVKQNIYEICGIRPLHG</sequence>
<name>A0A011MJ73_9PAST</name>
<accession>A0A011MJ73</accession>
<keyword evidence="2" id="KW-1185">Reference proteome</keyword>
<dbReference type="OrthoDB" id="5689886at2"/>
<reference evidence="1 2" key="1">
    <citation type="journal article" date="2014" name="Genome Announc.">
        <title>Genome Sequence of a Presumptive Mannheimia haemolytica Strain with an A1/A6-Cross-Reactive Serotype from a White-Tailed Deer (Odocoileus virginianus).</title>
        <authorList>
            <person name="Lawrence P.K."/>
            <person name="Bey R.F."/>
            <person name="Wiener B."/>
            <person name="Kittichotirat W."/>
            <person name="Bumgarner R.E."/>
        </authorList>
    </citation>
    <scope>NUCLEOTIDE SEQUENCE [LARGE SCALE GENOMIC DNA]</scope>
    <source>
        <strain evidence="1 2">PKL10</strain>
    </source>
</reference>
<evidence type="ECO:0000313" key="2">
    <source>
        <dbReference type="Proteomes" id="UP000054123"/>
    </source>
</evidence>
<dbReference type="CDD" id="cd11586">
    <property type="entry name" value="VbhA_like"/>
    <property type="match status" value="1"/>
</dbReference>
<dbReference type="InterPro" id="IPR043038">
    <property type="entry name" value="VbhA_sf"/>
</dbReference>
<protein>
    <recommendedName>
        <fullName evidence="3">Antitoxin VbhA domain-containing protein</fullName>
    </recommendedName>
</protein>
<dbReference type="Gene3D" id="1.10.8.1050">
    <property type="entry name" value="Antitoxin VbhA-like"/>
    <property type="match status" value="1"/>
</dbReference>
<dbReference type="PATRIC" id="fig|1450449.3.peg.887"/>
<dbReference type="InterPro" id="IPR033788">
    <property type="entry name" value="VbhA-like"/>
</dbReference>
<comment type="caution">
    <text evidence="1">The sequence shown here is derived from an EMBL/GenBank/DDBJ whole genome shotgun (WGS) entry which is preliminary data.</text>
</comment>
<dbReference type="RefSeq" id="WP_042802276.1">
    <property type="nucleotide sequence ID" value="NZ_AVSP01000008.1"/>
</dbReference>
<evidence type="ECO:0008006" key="3">
    <source>
        <dbReference type="Google" id="ProtNLM"/>
    </source>
</evidence>
<organism evidence="1 2">
    <name type="scientific">Mannheimia granulomatis</name>
    <dbReference type="NCBI Taxonomy" id="85402"/>
    <lineage>
        <taxon>Bacteria</taxon>
        <taxon>Pseudomonadati</taxon>
        <taxon>Pseudomonadota</taxon>
        <taxon>Gammaproteobacteria</taxon>
        <taxon>Pasteurellales</taxon>
        <taxon>Pasteurellaceae</taxon>
        <taxon>Mannheimia</taxon>
    </lineage>
</organism>
<proteinExistence type="predicted"/>
<dbReference type="EMBL" id="JANJ01000003">
    <property type="protein sequence ID" value="EXI62521.1"/>
    <property type="molecule type" value="Genomic_DNA"/>
</dbReference>